<dbReference type="KEGG" id="acob:P0Y56_02530"/>
<evidence type="ECO:0000313" key="1">
    <source>
        <dbReference type="EMBL" id="WEK47178.1"/>
    </source>
</evidence>
<protein>
    <submittedName>
        <fullName evidence="1">Uncharacterized protein</fullName>
    </submittedName>
</protein>
<sequence length="77" mass="7986">MEQRVATALARIEAAAARIEAAARANAARAAQPAIQTVATASHGDDQLLAMKHAQLRATVGATLKELDMLIGSLEHG</sequence>
<evidence type="ECO:0000313" key="2">
    <source>
        <dbReference type="Proteomes" id="UP001218362"/>
    </source>
</evidence>
<reference evidence="1" key="1">
    <citation type="submission" date="2023-03" db="EMBL/GenBank/DDBJ databases">
        <title>Andean soil-derived lignocellulolytic bacterial consortium as a source of novel taxa and putative plastic-active enzymes.</title>
        <authorList>
            <person name="Diaz-Garcia L."/>
            <person name="Chuvochina M."/>
            <person name="Feuerriegel G."/>
            <person name="Bunk B."/>
            <person name="Sproer C."/>
            <person name="Streit W.R."/>
            <person name="Rodriguez L.M."/>
            <person name="Overmann J."/>
            <person name="Jimenez D.J."/>
        </authorList>
    </citation>
    <scope>NUCLEOTIDE SEQUENCE</scope>
    <source>
        <strain evidence="1">MAG 26</strain>
    </source>
</reference>
<accession>A0AAJ5X7S0</accession>
<organism evidence="1 2">
    <name type="scientific">Candidatus Andeanibacterium colombiense</name>
    <dbReference type="NCBI Taxonomy" id="3121345"/>
    <lineage>
        <taxon>Bacteria</taxon>
        <taxon>Pseudomonadati</taxon>
        <taxon>Pseudomonadota</taxon>
        <taxon>Alphaproteobacteria</taxon>
        <taxon>Sphingomonadales</taxon>
        <taxon>Sphingomonadaceae</taxon>
        <taxon>Candidatus Andeanibacterium</taxon>
    </lineage>
</organism>
<name>A0AAJ5X7S0_9SPHN</name>
<dbReference type="EMBL" id="CP119316">
    <property type="protein sequence ID" value="WEK47178.1"/>
    <property type="molecule type" value="Genomic_DNA"/>
</dbReference>
<dbReference type="AlphaFoldDB" id="A0AAJ5X7S0"/>
<dbReference type="Proteomes" id="UP001218362">
    <property type="component" value="Chromosome"/>
</dbReference>
<proteinExistence type="predicted"/>
<gene>
    <name evidence="1" type="ORF">P0Y56_02530</name>
</gene>